<sequence>MVVVDDAVLACRVDLEDALP</sequence>
<evidence type="ECO:0000313" key="1">
    <source>
        <dbReference type="EMBL" id="JAD24337.1"/>
    </source>
</evidence>
<proteinExistence type="predicted"/>
<protein>
    <submittedName>
        <fullName evidence="1">Uncharacterized protein</fullName>
    </submittedName>
</protein>
<dbReference type="EMBL" id="GBRH01273558">
    <property type="protein sequence ID" value="JAD24337.1"/>
    <property type="molecule type" value="Transcribed_RNA"/>
</dbReference>
<accession>A0A0A8YNN8</accession>
<dbReference type="AlphaFoldDB" id="A0A0A8YNN8"/>
<organism evidence="1">
    <name type="scientific">Arundo donax</name>
    <name type="common">Giant reed</name>
    <name type="synonym">Donax arundinaceus</name>
    <dbReference type="NCBI Taxonomy" id="35708"/>
    <lineage>
        <taxon>Eukaryota</taxon>
        <taxon>Viridiplantae</taxon>
        <taxon>Streptophyta</taxon>
        <taxon>Embryophyta</taxon>
        <taxon>Tracheophyta</taxon>
        <taxon>Spermatophyta</taxon>
        <taxon>Magnoliopsida</taxon>
        <taxon>Liliopsida</taxon>
        <taxon>Poales</taxon>
        <taxon>Poaceae</taxon>
        <taxon>PACMAD clade</taxon>
        <taxon>Arundinoideae</taxon>
        <taxon>Arundineae</taxon>
        <taxon>Arundo</taxon>
    </lineage>
</organism>
<reference evidence="1" key="1">
    <citation type="submission" date="2014-09" db="EMBL/GenBank/DDBJ databases">
        <authorList>
            <person name="Magalhaes I.L.F."/>
            <person name="Oliveira U."/>
            <person name="Santos F.R."/>
            <person name="Vidigal T.H.D.A."/>
            <person name="Brescovit A.D."/>
            <person name="Santos A.J."/>
        </authorList>
    </citation>
    <scope>NUCLEOTIDE SEQUENCE</scope>
    <source>
        <tissue evidence="1">Shoot tissue taken approximately 20 cm above the soil surface</tissue>
    </source>
</reference>
<name>A0A0A8YNN8_ARUDO</name>
<reference evidence="1" key="2">
    <citation type="journal article" date="2015" name="Data Brief">
        <title>Shoot transcriptome of the giant reed, Arundo donax.</title>
        <authorList>
            <person name="Barrero R.A."/>
            <person name="Guerrero F.D."/>
            <person name="Moolhuijzen P."/>
            <person name="Goolsby J.A."/>
            <person name="Tidwell J."/>
            <person name="Bellgard S.E."/>
            <person name="Bellgard M.I."/>
        </authorList>
    </citation>
    <scope>NUCLEOTIDE SEQUENCE</scope>
    <source>
        <tissue evidence="1">Shoot tissue taken approximately 20 cm above the soil surface</tissue>
    </source>
</reference>